<dbReference type="RefSeq" id="WP_030555185.1">
    <property type="nucleotide sequence ID" value="NZ_BMUB01000017.1"/>
</dbReference>
<dbReference type="AlphaFoldDB" id="A0A1E7N9A0"/>
<organism evidence="3 4">
    <name type="scientific">Kitasatospora aureofaciens</name>
    <name type="common">Streptomyces aureofaciens</name>
    <dbReference type="NCBI Taxonomy" id="1894"/>
    <lineage>
        <taxon>Bacteria</taxon>
        <taxon>Bacillati</taxon>
        <taxon>Actinomycetota</taxon>
        <taxon>Actinomycetes</taxon>
        <taxon>Kitasatosporales</taxon>
        <taxon>Streptomycetaceae</taxon>
        <taxon>Kitasatospora</taxon>
    </lineage>
</organism>
<dbReference type="Proteomes" id="UP000610124">
    <property type="component" value="Unassembled WGS sequence"/>
</dbReference>
<reference evidence="2" key="5">
    <citation type="submission" date="2020-09" db="EMBL/GenBank/DDBJ databases">
        <authorList>
            <person name="Sun Q."/>
            <person name="Ohkuma M."/>
        </authorList>
    </citation>
    <scope>NUCLEOTIDE SEQUENCE</scope>
    <source>
        <strain evidence="2">JCM 4434</strain>
    </source>
</reference>
<protein>
    <submittedName>
        <fullName evidence="2 3">TolB-like translocation protein</fullName>
    </submittedName>
</protein>
<dbReference type="OrthoDB" id="9808778at2"/>
<dbReference type="PROSITE" id="PS51318">
    <property type="entry name" value="TAT"/>
    <property type="match status" value="1"/>
</dbReference>
<feature type="signal peptide" evidence="1">
    <location>
        <begin position="1"/>
        <end position="24"/>
    </location>
</feature>
<sequence length="339" mass="35925">MSGGRRFLVLLAAVALLAATGTLAVLHAAGQARGARADGPPVRAGTVTLGAQPDGPRLVFRSMTWGPDRDELASVPLRHPDDTRTAASAPTCLRFHAAAGTGICLQAVYGLVQDGYRAVVLDAALHEVRHYDLAGIPTRARVSPSGHLVAWTVFLSGDSYAGGSFSTRTSVLDTRTWTLQENLEDDAVTLDGAPYRSPDVNVWGVTFADDERFYATVATGGRTYLAAGDVTRRTLTTVHGNVECPSLSPDGTRIAYKKRVPGLPDDAPWRLYVLDLRTMAESATAEQRDVDDQALWLDGRTLAYALPGDDGTDVWSVPADGSGAPALLVHAALAPAVVR</sequence>
<dbReference type="EMBL" id="JPRF03000021">
    <property type="protein sequence ID" value="OEV37259.1"/>
    <property type="molecule type" value="Genomic_DNA"/>
</dbReference>
<accession>A0A8H9LQF8</accession>
<reference evidence="4" key="4">
    <citation type="submission" date="2016-08" db="EMBL/GenBank/DDBJ databases">
        <title>Sequencing, assembly and comparative genomics of S. aureofaciens ATCC 10762.</title>
        <authorList>
            <person name="Gradnigo J.S."/>
            <person name="Johnson N."/>
            <person name="Somerville G.A."/>
        </authorList>
    </citation>
    <scope>NUCLEOTIDE SEQUENCE [LARGE SCALE GENOMIC DNA]</scope>
    <source>
        <strain evidence="4">ATCC 10762 / DSM 40127 / CCM 3239 / JCM 4008 / LMG 5968 / NBRC 12843 / NCIMB 8234 / A-377</strain>
    </source>
</reference>
<evidence type="ECO:0000256" key="1">
    <source>
        <dbReference type="SAM" id="SignalP"/>
    </source>
</evidence>
<feature type="chain" id="PRO_5038216648" evidence="1">
    <location>
        <begin position="25"/>
        <end position="339"/>
    </location>
</feature>
<dbReference type="Gene3D" id="2.120.10.30">
    <property type="entry name" value="TolB, C-terminal domain"/>
    <property type="match status" value="1"/>
</dbReference>
<dbReference type="InterPro" id="IPR006311">
    <property type="entry name" value="TAT_signal"/>
</dbReference>
<evidence type="ECO:0000313" key="4">
    <source>
        <dbReference type="Proteomes" id="UP000037395"/>
    </source>
</evidence>
<comment type="caution">
    <text evidence="3">The sequence shown here is derived from an EMBL/GenBank/DDBJ whole genome shotgun (WGS) entry which is preliminary data.</text>
</comment>
<dbReference type="InterPro" id="IPR011042">
    <property type="entry name" value="6-blade_b-propeller_TolB-like"/>
</dbReference>
<dbReference type="SUPFAM" id="SSF82171">
    <property type="entry name" value="DPP6 N-terminal domain-like"/>
    <property type="match status" value="1"/>
</dbReference>
<accession>A0A1E7N9A0</accession>
<dbReference type="Proteomes" id="UP000037395">
    <property type="component" value="Unassembled WGS sequence"/>
</dbReference>
<reference evidence="3 4" key="2">
    <citation type="submission" date="2014-07" db="EMBL/GenBank/DDBJ databases">
        <authorList>
            <person name="Zhang J.E."/>
            <person name="Yang H."/>
            <person name="Guo J."/>
            <person name="Deng Z."/>
            <person name="Luo H."/>
            <person name="Luo M."/>
            <person name="Zhao B."/>
        </authorList>
    </citation>
    <scope>NUCLEOTIDE SEQUENCE [LARGE SCALE GENOMIC DNA]</scope>
    <source>
        <strain evidence="3">ATCC 10762</strain>
        <strain evidence="4">ATCC 10762 / DSM 40127 / CCM 3239 / JCM 4008 / LMG 5968 / NBRC 12843 / NCIMB 8234 / A-377</strain>
    </source>
</reference>
<dbReference type="InterPro" id="IPR011659">
    <property type="entry name" value="WD40"/>
</dbReference>
<proteinExistence type="predicted"/>
<dbReference type="GeneID" id="97488668"/>
<keyword evidence="4" id="KW-1185">Reference proteome</keyword>
<dbReference type="Pfam" id="PF07676">
    <property type="entry name" value="PD40"/>
    <property type="match status" value="1"/>
</dbReference>
<reference evidence="3" key="3">
    <citation type="submission" date="2016-08" db="EMBL/GenBank/DDBJ databases">
        <title>Sequencing, Assembly and Comparative Genomics of S. aureofaciens ATCC 10762.</title>
        <authorList>
            <person name="Gradnigo J.S."/>
            <person name="Johnson N."/>
            <person name="Somerville G.A."/>
        </authorList>
    </citation>
    <scope>NUCLEOTIDE SEQUENCE [LARGE SCALE GENOMIC DNA]</scope>
    <source>
        <strain evidence="3">ATCC 10762</strain>
    </source>
</reference>
<name>A0A1E7N9A0_KITAU</name>
<reference evidence="2" key="1">
    <citation type="journal article" date="2014" name="Int. J. Syst. Evol. Microbiol.">
        <title>Complete genome sequence of Corynebacterium casei LMG S-19264T (=DSM 44701T), isolated from a smear-ripened cheese.</title>
        <authorList>
            <consortium name="US DOE Joint Genome Institute (JGI-PGF)"/>
            <person name="Walter F."/>
            <person name="Albersmeier A."/>
            <person name="Kalinowski J."/>
            <person name="Ruckert C."/>
        </authorList>
    </citation>
    <scope>NUCLEOTIDE SEQUENCE</scope>
    <source>
        <strain evidence="2">JCM 4434</strain>
    </source>
</reference>
<evidence type="ECO:0000313" key="2">
    <source>
        <dbReference type="EMBL" id="GGU95798.1"/>
    </source>
</evidence>
<keyword evidence="1" id="KW-0732">Signal</keyword>
<gene>
    <name evidence="2" type="ORF">GCM10010502_57150</name>
    <name evidence="3" type="ORF">HS99_0005525</name>
</gene>
<evidence type="ECO:0000313" key="3">
    <source>
        <dbReference type="EMBL" id="OEV37259.1"/>
    </source>
</evidence>
<dbReference type="EMBL" id="BMUB01000017">
    <property type="protein sequence ID" value="GGU95798.1"/>
    <property type="molecule type" value="Genomic_DNA"/>
</dbReference>